<dbReference type="Pfam" id="PF20693">
    <property type="entry name" value="YobI-ATPase"/>
    <property type="match status" value="1"/>
</dbReference>
<dbReference type="EMBL" id="BAAAPL010000001">
    <property type="protein sequence ID" value="GAA1692410.1"/>
    <property type="molecule type" value="Genomic_DNA"/>
</dbReference>
<organism evidence="2 3">
    <name type="scientific">Microbacterium sediminicola</name>
    <dbReference type="NCBI Taxonomy" id="415210"/>
    <lineage>
        <taxon>Bacteria</taxon>
        <taxon>Bacillati</taxon>
        <taxon>Actinomycetota</taxon>
        <taxon>Actinomycetes</taxon>
        <taxon>Micrococcales</taxon>
        <taxon>Microbacteriaceae</taxon>
        <taxon>Microbacterium</taxon>
    </lineage>
</organism>
<feature type="domain" description="YobI-like P-loop NTPase" evidence="1">
    <location>
        <begin position="2"/>
        <end position="65"/>
    </location>
</feature>
<dbReference type="InterPro" id="IPR048428">
    <property type="entry name" value="YobI-NTPase"/>
</dbReference>
<evidence type="ECO:0000313" key="3">
    <source>
        <dbReference type="Proteomes" id="UP001501690"/>
    </source>
</evidence>
<accession>A0ABN2HRS8</accession>
<comment type="caution">
    <text evidence="2">The sequence shown here is derived from an EMBL/GenBank/DDBJ whole genome shotgun (WGS) entry which is preliminary data.</text>
</comment>
<proteinExistence type="predicted"/>
<gene>
    <name evidence="2" type="ORF">GCM10009808_06910</name>
</gene>
<evidence type="ECO:0000259" key="1">
    <source>
        <dbReference type="Pfam" id="PF20693"/>
    </source>
</evidence>
<name>A0ABN2HRS8_9MICO</name>
<reference evidence="2 3" key="1">
    <citation type="journal article" date="2019" name="Int. J. Syst. Evol. Microbiol.">
        <title>The Global Catalogue of Microorganisms (GCM) 10K type strain sequencing project: providing services to taxonomists for standard genome sequencing and annotation.</title>
        <authorList>
            <consortium name="The Broad Institute Genomics Platform"/>
            <consortium name="The Broad Institute Genome Sequencing Center for Infectious Disease"/>
            <person name="Wu L."/>
            <person name="Ma J."/>
        </authorList>
    </citation>
    <scope>NUCLEOTIDE SEQUENCE [LARGE SCALE GENOMIC DNA]</scope>
    <source>
        <strain evidence="2 3">JCM 15577</strain>
    </source>
</reference>
<keyword evidence="3" id="KW-1185">Reference proteome</keyword>
<sequence>MVARFVADMRLITDMRNEYDIYADRLLGTPNKMPGIDPDRLFALIVYKCVHMSDFEAIRFGSSDLDRLYNAWRGIVTAAVSNALARDHAASEKLAMERTLDSRAKQLGDRLELVMRATPAGQQYPDYVQLRIANQRHEGLQLRTPALWIQLSNERPALVFTNRQSGSSISLSTDDLQTLLGTAIDAAQWAKVDRATQIELQRQARRDVAFLRHHSWHEIYERSEFTAAAGAGKEPETFEQAAARILKSRLARALVASGYLNEYFALHVSIYYGQHLRPRALNYIVHALDRGVADIHAELEAEDVEAIIGDKGVDIFRDRAAYNIKLLDHLLADRPDEAMMIVRHVAAWDRGDRDFAEAYLDAGTERKRFVRMLAPLVPEKIADFVSGAPEAVLAELIDAALTSAGSQIGEPSTREFAELVIERYAGFPSISTPAPTSPRAMVFPKPAAMDAIAKLGIQLPATEPLNAIARARVIELGAYELTAANIQDLTGQSSLALDAIHASKEPVYATALGRMTEYLAIIAEQQGAATVDDPQQFLSVLNSVHDAAVEDSHVSRLIEAASAHCRVDTIVHAPQSAWPALAATRRVPVSDSNLLAYLDGVGALDGSIGKLLDGVEVVELSGDIAEPERARLAVAIIGARQALPAAAQRVKLAASLELSASIPQTSLTAERGEIVGLMIEAGLLADEAQTFSSALIPDWPTREAALIRSSGAQEFISPDVLPDSDVAAFLGSADIPPRLKAAVLRDLSNFIPGASPASIRAMASAAVASRTDTAYPVIDQLRAAGALDESIVALLSSSSTVTLDQLRAALRALGDPYPSIADRGTTRPLVPDDAAHRTVLDRLKAAEIVSDHKPEHGRRRVFLRRQV</sequence>
<dbReference type="Proteomes" id="UP001501690">
    <property type="component" value="Unassembled WGS sequence"/>
</dbReference>
<protein>
    <recommendedName>
        <fullName evidence="1">YobI-like P-loop NTPase domain-containing protein</fullName>
    </recommendedName>
</protein>
<dbReference type="RefSeq" id="WP_344069308.1">
    <property type="nucleotide sequence ID" value="NZ_BAAAPL010000001.1"/>
</dbReference>
<evidence type="ECO:0000313" key="2">
    <source>
        <dbReference type="EMBL" id="GAA1692410.1"/>
    </source>
</evidence>